<dbReference type="KEGG" id="plon:Pla110_25250"/>
<dbReference type="Pfam" id="PF07993">
    <property type="entry name" value="NAD_binding_4"/>
    <property type="match status" value="1"/>
</dbReference>
<organism evidence="2 3">
    <name type="scientific">Polystyrenella longa</name>
    <dbReference type="NCBI Taxonomy" id="2528007"/>
    <lineage>
        <taxon>Bacteria</taxon>
        <taxon>Pseudomonadati</taxon>
        <taxon>Planctomycetota</taxon>
        <taxon>Planctomycetia</taxon>
        <taxon>Planctomycetales</taxon>
        <taxon>Planctomycetaceae</taxon>
        <taxon>Polystyrenella</taxon>
    </lineage>
</organism>
<accession>A0A518CNI9</accession>
<dbReference type="SUPFAM" id="SSF55718">
    <property type="entry name" value="SCP-like"/>
    <property type="match status" value="1"/>
</dbReference>
<sequence length="529" mass="59151">MLSSDHGGSHHSGYKSHQMEYLLLSGASGLLGTYLMHDLMGRGVKLAVLVRSNRMASAAQRVETQLAFWEKQLGHTLPRPVILEGDLSSSTLNMSEADLKWVENNCKAFMHNAASLTFYAKDEVGEPWKSNREGTRNVLAFCKERGIREFHHVSTAYVCGKRRGELIRETDVDVGQEPGNDYERSKLDSELMVRSADFIDSLTVYRPAIIVGDAKTGYTTTYHGFYVPLKLIATLLSKVAAGSASQEMIKAGIRMGSVRLQQALNVTGDEQKNFVPVDWVSACMTEIYCNQANHGQTYHLTPRNTVPVTIFQKVWEEIFFEFNELPKGENSDATINFDEFESYFVNQMKTYQSYWGDDPQFDYSNLDKACPNLPCPTIDEEMMRNLCRFAIKDNFGWPKPPVVKPEATVNSYMENKFPEASPSGNTEQHNYSLCVSGEGGGDWVIRVEGGTIISAERGTGSKSEGNLCLNMHTFLRLTQKEVTVEETIQTGQLLVEGSETNDAVNLLKQLIEEDSSLTANRSQSVTMHT</sequence>
<evidence type="ECO:0000313" key="3">
    <source>
        <dbReference type="Proteomes" id="UP000317178"/>
    </source>
</evidence>
<evidence type="ECO:0000259" key="1">
    <source>
        <dbReference type="Pfam" id="PF07993"/>
    </source>
</evidence>
<dbReference type="Gene3D" id="3.40.50.720">
    <property type="entry name" value="NAD(P)-binding Rossmann-like Domain"/>
    <property type="match status" value="1"/>
</dbReference>
<dbReference type="InterPro" id="IPR036291">
    <property type="entry name" value="NAD(P)-bd_dom_sf"/>
</dbReference>
<dbReference type="EMBL" id="CP036281">
    <property type="protein sequence ID" value="QDU80790.1"/>
    <property type="molecule type" value="Genomic_DNA"/>
</dbReference>
<dbReference type="PANTHER" id="PTHR11011">
    <property type="entry name" value="MALE STERILITY PROTEIN 2-RELATED"/>
    <property type="match status" value="1"/>
</dbReference>
<dbReference type="InterPro" id="IPR026055">
    <property type="entry name" value="FAR"/>
</dbReference>
<name>A0A518CNI9_9PLAN</name>
<dbReference type="GO" id="GO:0080019">
    <property type="term" value="F:alcohol-forming very long-chain fatty acyl-CoA reductase activity"/>
    <property type="evidence" value="ECO:0007669"/>
    <property type="project" value="InterPro"/>
</dbReference>
<dbReference type="PANTHER" id="PTHR11011:SF45">
    <property type="entry name" value="FATTY ACYL-COA REDUCTASE CG8306-RELATED"/>
    <property type="match status" value="1"/>
</dbReference>
<keyword evidence="3" id="KW-1185">Reference proteome</keyword>
<dbReference type="Proteomes" id="UP000317178">
    <property type="component" value="Chromosome"/>
</dbReference>
<dbReference type="GO" id="GO:0035336">
    <property type="term" value="P:long-chain fatty-acyl-CoA metabolic process"/>
    <property type="evidence" value="ECO:0007669"/>
    <property type="project" value="TreeGrafter"/>
</dbReference>
<gene>
    <name evidence="2" type="primary">lgrD</name>
    <name evidence="2" type="ORF">Pla110_25250</name>
</gene>
<feature type="domain" description="Thioester reductase (TE)" evidence="1">
    <location>
        <begin position="24"/>
        <end position="281"/>
    </location>
</feature>
<dbReference type="AlphaFoldDB" id="A0A518CNI9"/>
<dbReference type="SUPFAM" id="SSF51735">
    <property type="entry name" value="NAD(P)-binding Rossmann-fold domains"/>
    <property type="match status" value="1"/>
</dbReference>
<protein>
    <submittedName>
        <fullName evidence="2">Linear gramicidin synthase subunit D</fullName>
    </submittedName>
</protein>
<proteinExistence type="predicted"/>
<dbReference type="InterPro" id="IPR036527">
    <property type="entry name" value="SCP2_sterol-bd_dom_sf"/>
</dbReference>
<reference evidence="2 3" key="1">
    <citation type="submission" date="2019-02" db="EMBL/GenBank/DDBJ databases">
        <title>Deep-cultivation of Planctomycetes and their phenomic and genomic characterization uncovers novel biology.</title>
        <authorList>
            <person name="Wiegand S."/>
            <person name="Jogler M."/>
            <person name="Boedeker C."/>
            <person name="Pinto D."/>
            <person name="Vollmers J."/>
            <person name="Rivas-Marin E."/>
            <person name="Kohn T."/>
            <person name="Peeters S.H."/>
            <person name="Heuer A."/>
            <person name="Rast P."/>
            <person name="Oberbeckmann S."/>
            <person name="Bunk B."/>
            <person name="Jeske O."/>
            <person name="Meyerdierks A."/>
            <person name="Storesund J.E."/>
            <person name="Kallscheuer N."/>
            <person name="Luecker S."/>
            <person name="Lage O.M."/>
            <person name="Pohl T."/>
            <person name="Merkel B.J."/>
            <person name="Hornburger P."/>
            <person name="Mueller R.-W."/>
            <person name="Bruemmer F."/>
            <person name="Labrenz M."/>
            <person name="Spormann A.M."/>
            <person name="Op den Camp H."/>
            <person name="Overmann J."/>
            <person name="Amann R."/>
            <person name="Jetten M.S.M."/>
            <person name="Mascher T."/>
            <person name="Medema M.H."/>
            <person name="Devos D.P."/>
            <person name="Kaster A.-K."/>
            <person name="Ovreas L."/>
            <person name="Rohde M."/>
            <person name="Galperin M.Y."/>
            <person name="Jogler C."/>
        </authorList>
    </citation>
    <scope>NUCLEOTIDE SEQUENCE [LARGE SCALE GENOMIC DNA]</scope>
    <source>
        <strain evidence="2 3">Pla110</strain>
    </source>
</reference>
<evidence type="ECO:0000313" key="2">
    <source>
        <dbReference type="EMBL" id="QDU80790.1"/>
    </source>
</evidence>
<dbReference type="InterPro" id="IPR013120">
    <property type="entry name" value="FAR_NAD-bd"/>
</dbReference>